<dbReference type="PANTHER" id="PTHR15108">
    <property type="entry name" value="N-ACYLGLUCOSAMINE-2-EPIMERASE"/>
    <property type="match status" value="1"/>
</dbReference>
<organism evidence="3 4">
    <name type="scientific">Candidatus Spyradenecus faecavium</name>
    <dbReference type="NCBI Taxonomy" id="2840947"/>
    <lineage>
        <taxon>Bacteria</taxon>
        <taxon>Pseudomonadati</taxon>
        <taxon>Lentisphaerota</taxon>
        <taxon>Lentisphaeria</taxon>
        <taxon>Lentisphaerales</taxon>
        <taxon>Lentisphaeraceae</taxon>
        <taxon>Lentisphaeraceae incertae sedis</taxon>
        <taxon>Candidatus Spyradenecus</taxon>
    </lineage>
</organism>
<name>A0A9D1NPG0_9BACT</name>
<dbReference type="GO" id="GO:0005975">
    <property type="term" value="P:carbohydrate metabolic process"/>
    <property type="evidence" value="ECO:0007669"/>
    <property type="project" value="InterPro"/>
</dbReference>
<dbReference type="InterPro" id="IPR012341">
    <property type="entry name" value="6hp_glycosidase-like_sf"/>
</dbReference>
<protein>
    <submittedName>
        <fullName evidence="3">AGE family epimerase/isomerase</fullName>
    </submittedName>
</protein>
<dbReference type="InterPro" id="IPR010819">
    <property type="entry name" value="AGE/CE"/>
</dbReference>
<evidence type="ECO:0000313" key="4">
    <source>
        <dbReference type="Proteomes" id="UP000886845"/>
    </source>
</evidence>
<keyword evidence="2" id="KW-0413">Isomerase</keyword>
<evidence type="ECO:0000313" key="3">
    <source>
        <dbReference type="EMBL" id="HIV09695.1"/>
    </source>
</evidence>
<dbReference type="AlphaFoldDB" id="A0A9D1NPG0"/>
<dbReference type="Gene3D" id="1.50.10.10">
    <property type="match status" value="1"/>
</dbReference>
<dbReference type="FunFam" id="1.50.10.10:FF:000021">
    <property type="entry name" value="N-acylglucosamine 2-epimerase"/>
    <property type="match status" value="1"/>
</dbReference>
<gene>
    <name evidence="3" type="ORF">IAC79_06250</name>
</gene>
<evidence type="ECO:0000256" key="2">
    <source>
        <dbReference type="ARBA" id="ARBA00023235"/>
    </source>
</evidence>
<comment type="similarity">
    <text evidence="1">Belongs to the N-acylglucosamine 2-epimerase family.</text>
</comment>
<dbReference type="Proteomes" id="UP000886845">
    <property type="component" value="Unassembled WGS sequence"/>
</dbReference>
<dbReference type="SUPFAM" id="SSF48208">
    <property type="entry name" value="Six-hairpin glycosidases"/>
    <property type="match status" value="1"/>
</dbReference>
<evidence type="ECO:0000256" key="1">
    <source>
        <dbReference type="ARBA" id="ARBA00008558"/>
    </source>
</evidence>
<dbReference type="EMBL" id="DVOR01000205">
    <property type="protein sequence ID" value="HIV09695.1"/>
    <property type="molecule type" value="Genomic_DNA"/>
</dbReference>
<dbReference type="InterPro" id="IPR008928">
    <property type="entry name" value="6-hairpin_glycosidase_sf"/>
</dbReference>
<comment type="caution">
    <text evidence="3">The sequence shown here is derived from an EMBL/GenBank/DDBJ whole genome shotgun (WGS) entry which is preliminary data.</text>
</comment>
<dbReference type="GO" id="GO:0016853">
    <property type="term" value="F:isomerase activity"/>
    <property type="evidence" value="ECO:0007669"/>
    <property type="project" value="UniProtKB-KW"/>
</dbReference>
<sequence>MLSTERLQKLEAVYHDGLLCDTVPFWMEHGWDKEYGGIMTGVDRKGNRIDDDKGVWQQGRFAWMLGFLCNHVERRPDWEAAVKGTLEFLRKYCYDPADGRMYFHMTRRGDPIRKRRYAFSESFACIAYGEYARLTGSAEYADLARQTYKLYGDHVDTPPKFTGVRPTRGLGHPMINISTCQRLRDSIGYEEAEARIDQAIADIVRYHLKPEIRCVMETVSPEGQIIDHIDERTLNPGHAIEGAWFIMKEGKRRGRLDYINIGLDMLDWSWERGWDKEYGGILYYRDVYNNPVSEYWQDMKFWWPHNEVCIATLLAYQITGSEKYAKWHTLAHDWTHAHFPDKEYGDWFGYLSRDGRVCSDIKGNLFKGCFHVPRMQYECWQICRELLKDGPLNLVSRD</sequence>
<reference evidence="3" key="1">
    <citation type="submission" date="2020-10" db="EMBL/GenBank/DDBJ databases">
        <authorList>
            <person name="Gilroy R."/>
        </authorList>
    </citation>
    <scope>NUCLEOTIDE SEQUENCE</scope>
    <source>
        <strain evidence="3">35461</strain>
    </source>
</reference>
<reference evidence="3" key="2">
    <citation type="journal article" date="2021" name="PeerJ">
        <title>Extensive microbial diversity within the chicken gut microbiome revealed by metagenomics and culture.</title>
        <authorList>
            <person name="Gilroy R."/>
            <person name="Ravi A."/>
            <person name="Getino M."/>
            <person name="Pursley I."/>
            <person name="Horton D.L."/>
            <person name="Alikhan N.F."/>
            <person name="Baker D."/>
            <person name="Gharbi K."/>
            <person name="Hall N."/>
            <person name="Watson M."/>
            <person name="Adriaenssens E.M."/>
            <person name="Foster-Nyarko E."/>
            <person name="Jarju S."/>
            <person name="Secka A."/>
            <person name="Antonio M."/>
            <person name="Oren A."/>
            <person name="Chaudhuri R.R."/>
            <person name="La Ragione R."/>
            <person name="Hildebrand F."/>
            <person name="Pallen M.J."/>
        </authorList>
    </citation>
    <scope>NUCLEOTIDE SEQUENCE</scope>
    <source>
        <strain evidence="3">35461</strain>
    </source>
</reference>
<dbReference type="Pfam" id="PF07221">
    <property type="entry name" value="GlcNAc_2-epim"/>
    <property type="match status" value="1"/>
</dbReference>
<proteinExistence type="inferred from homology"/>
<accession>A0A9D1NPG0</accession>